<dbReference type="GO" id="GO:0003677">
    <property type="term" value="F:DNA binding"/>
    <property type="evidence" value="ECO:0007669"/>
    <property type="project" value="InterPro"/>
</dbReference>
<sequence>MSFARVHGAQTVGLNSQIVDIEVDISKGLHSFAIVGLPDKAVEESRDRISAAIKNSGFKSPKNKNQKVVISLAPADIKKEGPIFDLGMALSYLLASGEISFNPDKILFLGELALDGKLRKISGVLPLVRGAKARGFKSIFLPKENAEEGALIFGIEIYGAESLEDVLAHLDENREKDTRKNIALQSVTKIPAEKVDQGMNFKDVRGQESAKRGLEIAAAGGHNVALYGPPGTGKTMLARAFSGILPSLSFEDILETTSIHSVAGTLGGALITSPPFRSPHHTASYVSIVGGGANPKPGEVTLAHKGVLFLDEFPEFERRVIDSLRQPLEDRVVSISRAKGSARFPSNFILIAAMNPCPCGNYGFKGKECVCSPINLIRYQRKLSGPIMERIDIWLDVPRIEHEKLSLEKNEGEESKHIRKRVEVARKIQEKRLKKTGKKMNAEMSARDLVSVIKMDEKAKETLKNSAEYHNLSPRVYHKI</sequence>
<reference evidence="6" key="1">
    <citation type="submission" date="2017-09" db="EMBL/GenBank/DDBJ databases">
        <title>Depth-based differentiation of microbial function through sediment-hosted aquifers and enrichment of novel symbionts in the deep terrestrial subsurface.</title>
        <authorList>
            <person name="Probst A.J."/>
            <person name="Ladd B."/>
            <person name="Jarett J.K."/>
            <person name="Geller-Mcgrath D.E."/>
            <person name="Sieber C.M.K."/>
            <person name="Emerson J.B."/>
            <person name="Anantharaman K."/>
            <person name="Thomas B.C."/>
            <person name="Malmstrom R."/>
            <person name="Stieglmeier M."/>
            <person name="Klingl A."/>
            <person name="Woyke T."/>
            <person name="Ryan C.M."/>
            <person name="Banfield J.F."/>
        </authorList>
    </citation>
    <scope>NUCLEOTIDE SEQUENCE [LARGE SCALE GENOMIC DNA]</scope>
</reference>
<protein>
    <submittedName>
        <fullName evidence="5">Magnesium chelatase</fullName>
    </submittedName>
</protein>
<dbReference type="Proteomes" id="UP000231487">
    <property type="component" value="Unassembled WGS sequence"/>
</dbReference>
<dbReference type="Pfam" id="PF01078">
    <property type="entry name" value="Mg_chelatase"/>
    <property type="match status" value="1"/>
</dbReference>
<dbReference type="PANTHER" id="PTHR32039:SF7">
    <property type="entry name" value="COMPETENCE PROTEIN COMM"/>
    <property type="match status" value="1"/>
</dbReference>
<keyword evidence="3" id="KW-0067">ATP-binding</keyword>
<comment type="caution">
    <text evidence="5">The sequence shown here is derived from an EMBL/GenBank/DDBJ whole genome shotgun (WGS) entry which is preliminary data.</text>
</comment>
<dbReference type="Gene3D" id="3.30.230.10">
    <property type="match status" value="1"/>
</dbReference>
<dbReference type="InterPro" id="IPR003593">
    <property type="entry name" value="AAA+_ATPase"/>
</dbReference>
<dbReference type="SUPFAM" id="SSF52540">
    <property type="entry name" value="P-loop containing nucleoside triphosphate hydrolases"/>
    <property type="match status" value="1"/>
</dbReference>
<keyword evidence="2" id="KW-0547">Nucleotide-binding</keyword>
<dbReference type="InterPro" id="IPR025158">
    <property type="entry name" value="Mg_chelat-rel_C"/>
</dbReference>
<evidence type="ECO:0000256" key="3">
    <source>
        <dbReference type="ARBA" id="ARBA00022840"/>
    </source>
</evidence>
<dbReference type="Pfam" id="PF13541">
    <property type="entry name" value="ChlI"/>
    <property type="match status" value="1"/>
</dbReference>
<dbReference type="GO" id="GO:0005524">
    <property type="term" value="F:ATP binding"/>
    <property type="evidence" value="ECO:0007669"/>
    <property type="project" value="UniProtKB-KW"/>
</dbReference>
<dbReference type="PRINTS" id="PR01657">
    <property type="entry name" value="MCMFAMILY"/>
</dbReference>
<dbReference type="Pfam" id="PF13335">
    <property type="entry name" value="Mg_chelatase_C"/>
    <property type="match status" value="1"/>
</dbReference>
<feature type="domain" description="AAA+ ATPase" evidence="4">
    <location>
        <begin position="220"/>
        <end position="401"/>
    </location>
</feature>
<dbReference type="CDD" id="cd00009">
    <property type="entry name" value="AAA"/>
    <property type="match status" value="1"/>
</dbReference>
<dbReference type="InterPro" id="IPR027417">
    <property type="entry name" value="P-loop_NTPase"/>
</dbReference>
<dbReference type="InterPro" id="IPR001208">
    <property type="entry name" value="MCM_dom"/>
</dbReference>
<evidence type="ECO:0000256" key="2">
    <source>
        <dbReference type="ARBA" id="ARBA00022741"/>
    </source>
</evidence>
<dbReference type="SUPFAM" id="SSF54211">
    <property type="entry name" value="Ribosomal protein S5 domain 2-like"/>
    <property type="match status" value="1"/>
</dbReference>
<dbReference type="NCBIfam" id="TIGR00368">
    <property type="entry name" value="YifB family Mg chelatase-like AAA ATPase"/>
    <property type="match status" value="1"/>
</dbReference>
<dbReference type="EMBL" id="PFXE01000027">
    <property type="protein sequence ID" value="PJA33602.1"/>
    <property type="molecule type" value="Genomic_DNA"/>
</dbReference>
<gene>
    <name evidence="5" type="ORF">CO184_01490</name>
</gene>
<dbReference type="Gene3D" id="3.40.50.300">
    <property type="entry name" value="P-loop containing nucleotide triphosphate hydrolases"/>
    <property type="match status" value="1"/>
</dbReference>
<dbReference type="InterPro" id="IPR000523">
    <property type="entry name" value="Mg_chelatse_chII-like_cat_dom"/>
</dbReference>
<dbReference type="InterPro" id="IPR014721">
    <property type="entry name" value="Ribsml_uS5_D2-typ_fold_subgr"/>
</dbReference>
<accession>A0A2M7WUF4</accession>
<dbReference type="InterPro" id="IPR004482">
    <property type="entry name" value="Mg_chelat-rel"/>
</dbReference>
<evidence type="ECO:0000256" key="1">
    <source>
        <dbReference type="ARBA" id="ARBA00006354"/>
    </source>
</evidence>
<feature type="non-terminal residue" evidence="5">
    <location>
        <position position="480"/>
    </location>
</feature>
<organism evidence="5 6">
    <name type="scientific">Candidatus Zambryskibacteria bacterium CG_4_9_14_3_um_filter_40_16</name>
    <dbReference type="NCBI Taxonomy" id="1975111"/>
    <lineage>
        <taxon>Bacteria</taxon>
        <taxon>Candidatus Zambryskiibacteriota</taxon>
    </lineage>
</organism>
<dbReference type="AlphaFoldDB" id="A0A2M7WUF4"/>
<dbReference type="SMART" id="SM00382">
    <property type="entry name" value="AAA"/>
    <property type="match status" value="1"/>
</dbReference>
<dbReference type="InterPro" id="IPR020568">
    <property type="entry name" value="Ribosomal_Su5_D2-typ_SF"/>
</dbReference>
<name>A0A2M7WUF4_9BACT</name>
<evidence type="ECO:0000313" key="5">
    <source>
        <dbReference type="EMBL" id="PJA33602.1"/>
    </source>
</evidence>
<proteinExistence type="inferred from homology"/>
<evidence type="ECO:0000259" key="4">
    <source>
        <dbReference type="SMART" id="SM00382"/>
    </source>
</evidence>
<dbReference type="PANTHER" id="PTHR32039">
    <property type="entry name" value="MAGNESIUM-CHELATASE SUBUNIT CHLI"/>
    <property type="match status" value="1"/>
</dbReference>
<evidence type="ECO:0000313" key="6">
    <source>
        <dbReference type="Proteomes" id="UP000231487"/>
    </source>
</evidence>
<dbReference type="InterPro" id="IPR045006">
    <property type="entry name" value="CHLI-like"/>
</dbReference>
<comment type="similarity">
    <text evidence="1">Belongs to the Mg-chelatase subunits D/I family. ComM subfamily.</text>
</comment>